<dbReference type="PANTHER" id="PTHR30302:SF1">
    <property type="entry name" value="HYDROGENASE 2 MATURATION PROTEASE"/>
    <property type="match status" value="1"/>
</dbReference>
<keyword evidence="2 7" id="KW-0533">Nickel</keyword>
<dbReference type="GO" id="GO:0008047">
    <property type="term" value="F:enzyme activator activity"/>
    <property type="evidence" value="ECO:0007669"/>
    <property type="project" value="InterPro"/>
</dbReference>
<reference evidence="9" key="1">
    <citation type="submission" date="2016-06" db="EMBL/GenBank/DDBJ databases">
        <title>Draft genome sequence of Desulfoplanes formicivorans strain Pf12B.</title>
        <authorList>
            <person name="Watanabe M."/>
            <person name="Kojima H."/>
            <person name="Fukui M."/>
        </authorList>
    </citation>
    <scope>NUCLEOTIDE SEQUENCE [LARGE SCALE GENOMIC DNA]</scope>
    <source>
        <strain evidence="9">Pf12B</strain>
    </source>
</reference>
<keyword evidence="6" id="KW-0378">Hydrolase</keyword>
<dbReference type="NCBIfam" id="TIGR00072">
    <property type="entry name" value="hydrog_prot"/>
    <property type="match status" value="1"/>
</dbReference>
<dbReference type="Proteomes" id="UP000095200">
    <property type="component" value="Unassembled WGS sequence"/>
</dbReference>
<evidence type="ECO:0000256" key="1">
    <source>
        <dbReference type="ARBA" id="ARBA00006814"/>
    </source>
</evidence>
<dbReference type="PRINTS" id="PR00446">
    <property type="entry name" value="HYDRGNUPTAKE"/>
</dbReference>
<keyword evidence="9" id="KW-1185">Reference proteome</keyword>
<keyword evidence="5" id="KW-0064">Aspartyl protease</keyword>
<comment type="caution">
    <text evidence="8">The sequence shown here is derived from an EMBL/GenBank/DDBJ whole genome shotgun (WGS) entry which is preliminary data.</text>
</comment>
<feature type="binding site" evidence="7">
    <location>
        <position position="101"/>
    </location>
    <ligand>
        <name>Ni(2+)</name>
        <dbReference type="ChEBI" id="CHEBI:49786"/>
    </ligand>
</feature>
<evidence type="ECO:0000256" key="6">
    <source>
        <dbReference type="ARBA" id="ARBA00022801"/>
    </source>
</evidence>
<name>A0A194AMJ4_9BACT</name>
<evidence type="ECO:0000313" key="9">
    <source>
        <dbReference type="Proteomes" id="UP000095200"/>
    </source>
</evidence>
<dbReference type="GO" id="GO:0046872">
    <property type="term" value="F:metal ion binding"/>
    <property type="evidence" value="ECO:0007669"/>
    <property type="project" value="UniProtKB-KW"/>
</dbReference>
<accession>A0A194AMJ4</accession>
<dbReference type="EMBL" id="BDFE01000020">
    <property type="protein sequence ID" value="GAU09849.1"/>
    <property type="molecule type" value="Genomic_DNA"/>
</dbReference>
<dbReference type="InterPro" id="IPR023430">
    <property type="entry name" value="Pept_HybD-like_dom_sf"/>
</dbReference>
<dbReference type="NCBIfam" id="TIGR00140">
    <property type="entry name" value="hupD"/>
    <property type="match status" value="1"/>
</dbReference>
<keyword evidence="4 7" id="KW-0479">Metal-binding</keyword>
<dbReference type="Gene3D" id="3.40.50.1450">
    <property type="entry name" value="HybD-like"/>
    <property type="match status" value="1"/>
</dbReference>
<evidence type="ECO:0000256" key="2">
    <source>
        <dbReference type="ARBA" id="ARBA00022596"/>
    </source>
</evidence>
<dbReference type="Pfam" id="PF01750">
    <property type="entry name" value="HycI"/>
    <property type="match status" value="1"/>
</dbReference>
<dbReference type="AlphaFoldDB" id="A0A194AMJ4"/>
<dbReference type="CDD" id="cd06062">
    <property type="entry name" value="H2MP_MemB-H2up"/>
    <property type="match status" value="1"/>
</dbReference>
<evidence type="ECO:0000256" key="7">
    <source>
        <dbReference type="PIRSR" id="PIRSR604419-1"/>
    </source>
</evidence>
<protein>
    <submittedName>
        <fullName evidence="8">Hydrogenase</fullName>
    </submittedName>
</protein>
<feature type="binding site" evidence="7">
    <location>
        <position position="25"/>
    </location>
    <ligand>
        <name>Ni(2+)</name>
        <dbReference type="ChEBI" id="CHEBI:49786"/>
    </ligand>
</feature>
<evidence type="ECO:0000256" key="4">
    <source>
        <dbReference type="ARBA" id="ARBA00022723"/>
    </source>
</evidence>
<dbReference type="STRING" id="1592317.DPF_2585"/>
<evidence type="ECO:0000256" key="5">
    <source>
        <dbReference type="ARBA" id="ARBA00022750"/>
    </source>
</evidence>
<gene>
    <name evidence="8" type="ORF">DPF_2585</name>
</gene>
<evidence type="ECO:0000313" key="8">
    <source>
        <dbReference type="EMBL" id="GAU09849.1"/>
    </source>
</evidence>
<dbReference type="InterPro" id="IPR000671">
    <property type="entry name" value="Peptidase_A31"/>
</dbReference>
<keyword evidence="3" id="KW-0645">Protease</keyword>
<comment type="similarity">
    <text evidence="1">Belongs to the peptidase A31 family.</text>
</comment>
<feature type="binding site" evidence="7">
    <location>
        <position position="71"/>
    </location>
    <ligand>
        <name>Ni(2+)</name>
        <dbReference type="ChEBI" id="CHEBI:49786"/>
    </ligand>
</feature>
<sequence>MVTAASNKSPRILILGVGNILFTDEGIGVRAVNYLIEKYAFSDNVTLRDGSTLGIELMDPIMQCDQLIVLDAVLGNEPPGSIYRLTGDDLRKSISFRNSMHQTDLVDTLIFCKLAGHCPQAVIIGMEPEDMETMSIQLSPTCTRNLPLMADRVLQEVQDVGGTFREQDPGVAHGGSVCVSQFQHK</sequence>
<dbReference type="InterPro" id="IPR004419">
    <property type="entry name" value="Pept_A31_hyd_express"/>
</dbReference>
<dbReference type="SUPFAM" id="SSF53163">
    <property type="entry name" value="HybD-like"/>
    <property type="match status" value="1"/>
</dbReference>
<dbReference type="GO" id="GO:0004190">
    <property type="term" value="F:aspartic-type endopeptidase activity"/>
    <property type="evidence" value="ECO:0007669"/>
    <property type="project" value="UniProtKB-KW"/>
</dbReference>
<organism evidence="8 9">
    <name type="scientific">Desulfoplanes formicivorans</name>
    <dbReference type="NCBI Taxonomy" id="1592317"/>
    <lineage>
        <taxon>Bacteria</taxon>
        <taxon>Pseudomonadati</taxon>
        <taxon>Thermodesulfobacteriota</taxon>
        <taxon>Desulfovibrionia</taxon>
        <taxon>Desulfovibrionales</taxon>
        <taxon>Desulfoplanaceae</taxon>
        <taxon>Desulfoplanes</taxon>
    </lineage>
</organism>
<dbReference type="GO" id="GO:0016485">
    <property type="term" value="P:protein processing"/>
    <property type="evidence" value="ECO:0007669"/>
    <property type="project" value="InterPro"/>
</dbReference>
<evidence type="ECO:0000256" key="3">
    <source>
        <dbReference type="ARBA" id="ARBA00022670"/>
    </source>
</evidence>
<dbReference type="PANTHER" id="PTHR30302">
    <property type="entry name" value="HYDROGENASE 1 MATURATION PROTEASE"/>
    <property type="match status" value="1"/>
</dbReference>
<proteinExistence type="inferred from homology"/>